<name>A0A1I6YWR7_9FLAO</name>
<dbReference type="CDD" id="cd18809">
    <property type="entry name" value="SF1_C_RecD"/>
    <property type="match status" value="1"/>
</dbReference>
<evidence type="ECO:0000259" key="3">
    <source>
        <dbReference type="Pfam" id="PF13538"/>
    </source>
</evidence>
<dbReference type="Pfam" id="PF13538">
    <property type="entry name" value="UvrD_C_2"/>
    <property type="match status" value="1"/>
</dbReference>
<reference evidence="4 5" key="1">
    <citation type="submission" date="2016-10" db="EMBL/GenBank/DDBJ databases">
        <authorList>
            <person name="de Groot N.N."/>
        </authorList>
    </citation>
    <scope>NUCLEOTIDE SEQUENCE [LARGE SCALE GENOMIC DNA]</scope>
    <source>
        <strain evidence="4 5">CGMCC 1.7005</strain>
    </source>
</reference>
<dbReference type="GO" id="GO:0005524">
    <property type="term" value="F:ATP binding"/>
    <property type="evidence" value="ECO:0007669"/>
    <property type="project" value="UniProtKB-KW"/>
</dbReference>
<keyword evidence="5" id="KW-1185">Reference proteome</keyword>
<dbReference type="PANTHER" id="PTHR43788:SF6">
    <property type="entry name" value="DNA HELICASE B"/>
    <property type="match status" value="1"/>
</dbReference>
<proteinExistence type="predicted"/>
<dbReference type="OrthoDB" id="9803432at2"/>
<dbReference type="SUPFAM" id="SSF52540">
    <property type="entry name" value="P-loop containing nucleoside triphosphate hydrolases"/>
    <property type="match status" value="1"/>
</dbReference>
<dbReference type="AlphaFoldDB" id="A0A1I6YWR7"/>
<dbReference type="Pfam" id="PF13604">
    <property type="entry name" value="AAA_30"/>
    <property type="match status" value="1"/>
</dbReference>
<organism evidence="4 5">
    <name type="scientific">Lishizhenia tianjinensis</name>
    <dbReference type="NCBI Taxonomy" id="477690"/>
    <lineage>
        <taxon>Bacteria</taxon>
        <taxon>Pseudomonadati</taxon>
        <taxon>Bacteroidota</taxon>
        <taxon>Flavobacteriia</taxon>
        <taxon>Flavobacteriales</taxon>
        <taxon>Crocinitomicaceae</taxon>
        <taxon>Lishizhenia</taxon>
    </lineage>
</organism>
<evidence type="ECO:0000256" key="2">
    <source>
        <dbReference type="ARBA" id="ARBA00022840"/>
    </source>
</evidence>
<accession>A0A1I6YWR7</accession>
<sequence>MHPKTEFKAKVSKAFGHPMTSDQERAVDQLIEFTYKKLEKDVFVLTGYAGTGKTSVMAAYVNALKSVTKKFALLAPTGRAAKVFANKAGHRAYTIHSYIYKGSDELEPGSAFVRPNDAGVRVIIVDEASMIAESSFQEGRNTYVQNLLQDLFTFAYSNGNAKIIFVGDEGQLPPVGCNFSPALNKDYLKSNYFLDNTYHIQLTEVLRQAHDSDILHNATLLRSAENGRYPHFELRGKADLRRINGEELQEELDSAISNYGIEDTIMITRSNKRANLFNAQIRSRILWYEDVLVGGDYLMIVKNNYKWLPKDNNIGFLANGEIIRVRKLHKLEEMYGFLFAQVSVELVDYPEMDQLELYLNLETLTLDAPNLSRERMKDLWEALEMDYSWEKNKKKRYARILNDPYFCALQVKYAYAITCHKSQGGQWSAVFLDQGFLNEEMLDKDFFNWLYTGFTRASEKLFLVNFHDAFFEED</sequence>
<dbReference type="RefSeq" id="WP_090247446.1">
    <property type="nucleotide sequence ID" value="NZ_FPAS01000001.1"/>
</dbReference>
<dbReference type="Proteomes" id="UP000236454">
    <property type="component" value="Unassembled WGS sequence"/>
</dbReference>
<evidence type="ECO:0000313" key="5">
    <source>
        <dbReference type="Proteomes" id="UP000236454"/>
    </source>
</evidence>
<dbReference type="InterPro" id="IPR050534">
    <property type="entry name" value="Coronavir_polyprotein_1ab"/>
</dbReference>
<dbReference type="EMBL" id="FPAS01000001">
    <property type="protein sequence ID" value="SFT54876.1"/>
    <property type="molecule type" value="Genomic_DNA"/>
</dbReference>
<dbReference type="STRING" id="477690.SAMN05216474_1246"/>
<dbReference type="PANTHER" id="PTHR43788">
    <property type="entry name" value="DNA2/NAM7 HELICASE FAMILY MEMBER"/>
    <property type="match status" value="1"/>
</dbReference>
<dbReference type="InterPro" id="IPR027785">
    <property type="entry name" value="UvrD-like_helicase_C"/>
</dbReference>
<keyword evidence="1" id="KW-0547">Nucleotide-binding</keyword>
<protein>
    <submittedName>
        <fullName evidence="4">Exodeoxyribonuclease-5</fullName>
    </submittedName>
</protein>
<keyword evidence="2" id="KW-0067">ATP-binding</keyword>
<evidence type="ECO:0000256" key="1">
    <source>
        <dbReference type="ARBA" id="ARBA00022741"/>
    </source>
</evidence>
<evidence type="ECO:0000313" key="4">
    <source>
        <dbReference type="EMBL" id="SFT54876.1"/>
    </source>
</evidence>
<feature type="domain" description="UvrD-like helicase C-terminal" evidence="3">
    <location>
        <begin position="413"/>
        <end position="464"/>
    </location>
</feature>
<dbReference type="CDD" id="cd17933">
    <property type="entry name" value="DEXSc_RecD-like"/>
    <property type="match status" value="1"/>
</dbReference>
<dbReference type="GO" id="GO:0003678">
    <property type="term" value="F:DNA helicase activity"/>
    <property type="evidence" value="ECO:0007669"/>
    <property type="project" value="UniProtKB-ARBA"/>
</dbReference>
<dbReference type="Gene3D" id="3.40.50.300">
    <property type="entry name" value="P-loop containing nucleotide triphosphate hydrolases"/>
    <property type="match status" value="2"/>
</dbReference>
<gene>
    <name evidence="4" type="ORF">SAMN05216474_1246</name>
</gene>
<dbReference type="InterPro" id="IPR027417">
    <property type="entry name" value="P-loop_NTPase"/>
</dbReference>